<proteinExistence type="inferred from homology"/>
<dbReference type="PANTHER" id="PTHR30349:SF90">
    <property type="entry name" value="TYROSINE RECOMBINASE XERD"/>
    <property type="match status" value="1"/>
</dbReference>
<evidence type="ECO:0000256" key="6">
    <source>
        <dbReference type="ARBA" id="ARBA00022829"/>
    </source>
</evidence>
<keyword evidence="10" id="KW-0131">Cell cycle</keyword>
<gene>
    <name evidence="13" type="ORF">METZ01_LOCUS50296</name>
</gene>
<keyword evidence="9" id="KW-0233">DNA recombination</keyword>
<evidence type="ECO:0000256" key="2">
    <source>
        <dbReference type="ARBA" id="ARBA00010450"/>
    </source>
</evidence>
<dbReference type="GO" id="GO:0006310">
    <property type="term" value="P:DNA recombination"/>
    <property type="evidence" value="ECO:0007669"/>
    <property type="project" value="UniProtKB-KW"/>
</dbReference>
<keyword evidence="8" id="KW-0238">DNA-binding</keyword>
<dbReference type="GO" id="GO:0051301">
    <property type="term" value="P:cell division"/>
    <property type="evidence" value="ECO:0007669"/>
    <property type="project" value="UniProtKB-KW"/>
</dbReference>
<dbReference type="NCBIfam" id="TIGR02225">
    <property type="entry name" value="recomb_XerD"/>
    <property type="match status" value="1"/>
</dbReference>
<dbReference type="InterPro" id="IPR050090">
    <property type="entry name" value="Tyrosine_recombinase_XerCD"/>
</dbReference>
<evidence type="ECO:0000259" key="12">
    <source>
        <dbReference type="PROSITE" id="PS51900"/>
    </source>
</evidence>
<evidence type="ECO:0000256" key="8">
    <source>
        <dbReference type="ARBA" id="ARBA00023125"/>
    </source>
</evidence>
<evidence type="ECO:0000256" key="7">
    <source>
        <dbReference type="ARBA" id="ARBA00022908"/>
    </source>
</evidence>
<dbReference type="HAMAP" id="MF_01807">
    <property type="entry name" value="Recomb_XerD"/>
    <property type="match status" value="1"/>
</dbReference>
<dbReference type="AlphaFoldDB" id="A0A381S047"/>
<dbReference type="InterPro" id="IPR011932">
    <property type="entry name" value="Recomb_XerD"/>
</dbReference>
<dbReference type="EMBL" id="UINC01002510">
    <property type="protein sequence ID" value="SUZ97442.1"/>
    <property type="molecule type" value="Genomic_DNA"/>
</dbReference>
<dbReference type="PANTHER" id="PTHR30349">
    <property type="entry name" value="PHAGE INTEGRASE-RELATED"/>
    <property type="match status" value="1"/>
</dbReference>
<dbReference type="InterPro" id="IPR002104">
    <property type="entry name" value="Integrase_catalytic"/>
</dbReference>
<evidence type="ECO:0000256" key="5">
    <source>
        <dbReference type="ARBA" id="ARBA00022618"/>
    </source>
</evidence>
<dbReference type="GO" id="GO:0009009">
    <property type="term" value="F:site-specific recombinase activity"/>
    <property type="evidence" value="ECO:0007669"/>
    <property type="project" value="InterPro"/>
</dbReference>
<comment type="subcellular location">
    <subcellularLocation>
        <location evidence="1">Cytoplasm</location>
    </subcellularLocation>
</comment>
<reference evidence="13" key="1">
    <citation type="submission" date="2018-05" db="EMBL/GenBank/DDBJ databases">
        <authorList>
            <person name="Lanie J.A."/>
            <person name="Ng W.-L."/>
            <person name="Kazmierczak K.M."/>
            <person name="Andrzejewski T.M."/>
            <person name="Davidsen T.M."/>
            <person name="Wayne K.J."/>
            <person name="Tettelin H."/>
            <person name="Glass J.I."/>
            <person name="Rusch D."/>
            <person name="Podicherti R."/>
            <person name="Tsui H.-C.T."/>
            <person name="Winkler M.E."/>
        </authorList>
    </citation>
    <scope>NUCLEOTIDE SEQUENCE</scope>
</reference>
<dbReference type="InterPro" id="IPR010998">
    <property type="entry name" value="Integrase_recombinase_N"/>
</dbReference>
<dbReference type="NCBIfam" id="NF040815">
    <property type="entry name" value="recomb_XerA_Arch"/>
    <property type="match status" value="1"/>
</dbReference>
<organism evidence="13">
    <name type="scientific">marine metagenome</name>
    <dbReference type="NCBI Taxonomy" id="408172"/>
    <lineage>
        <taxon>unclassified sequences</taxon>
        <taxon>metagenomes</taxon>
        <taxon>ecological metagenomes</taxon>
    </lineage>
</organism>
<dbReference type="Gene3D" id="1.10.150.130">
    <property type="match status" value="1"/>
</dbReference>
<dbReference type="Pfam" id="PF00589">
    <property type="entry name" value="Phage_integrase"/>
    <property type="match status" value="1"/>
</dbReference>
<keyword evidence="5" id="KW-0132">Cell division</keyword>
<dbReference type="NCBIfam" id="NF001399">
    <property type="entry name" value="PRK00283.1"/>
    <property type="match status" value="1"/>
</dbReference>
<comment type="similarity">
    <text evidence="2">Belongs to the 'phage' integrase family. XerD subfamily.</text>
</comment>
<dbReference type="SUPFAM" id="SSF56349">
    <property type="entry name" value="DNA breaking-rejoining enzymes"/>
    <property type="match status" value="1"/>
</dbReference>
<dbReference type="InterPro" id="IPR013762">
    <property type="entry name" value="Integrase-like_cat_sf"/>
</dbReference>
<accession>A0A381S047</accession>
<dbReference type="GO" id="GO:0005737">
    <property type="term" value="C:cytoplasm"/>
    <property type="evidence" value="ECO:0007669"/>
    <property type="project" value="UniProtKB-SubCell"/>
</dbReference>
<feature type="domain" description="Tyr recombinase" evidence="11">
    <location>
        <begin position="115"/>
        <end position="298"/>
    </location>
</feature>
<dbReference type="Gene3D" id="1.10.443.10">
    <property type="entry name" value="Intergrase catalytic core"/>
    <property type="match status" value="1"/>
</dbReference>
<dbReference type="CDD" id="cd00798">
    <property type="entry name" value="INT_XerDC_C"/>
    <property type="match status" value="1"/>
</dbReference>
<sequence length="304" mass="34746">MTHSIPDPNSAHSDIDSFLDSIWMEQGLAKNTLSAYRSDLLILERWTTNKNLTLRKISRADLLDFISERANLGSSSRSSARQLSTFRRFYNYLCGQEIISQNPTLKISMPKLGRSLPKMISEEEVIKLIKAPVVKKPLGFRDRTMLEVLYATGLRVSELVQLKQTQLNLNQGFIRVLGKGNKERLVPLGGIAKNWLKRYLKGPIHEILGERSTDYLFPTRTSECISRQAFWQLIKKYANKTGIRSDLSPHTLRHAFATHLLNHGADLRVVQMLLGHSDLSTTQIYTHVAQQRLKDIHEKHHPRG</sequence>
<keyword evidence="6" id="KW-0159">Chromosome partition</keyword>
<evidence type="ECO:0000256" key="1">
    <source>
        <dbReference type="ARBA" id="ARBA00004496"/>
    </source>
</evidence>
<evidence type="ECO:0000256" key="9">
    <source>
        <dbReference type="ARBA" id="ARBA00023172"/>
    </source>
</evidence>
<evidence type="ECO:0000256" key="10">
    <source>
        <dbReference type="ARBA" id="ARBA00023306"/>
    </source>
</evidence>
<dbReference type="GO" id="GO:0003677">
    <property type="term" value="F:DNA binding"/>
    <property type="evidence" value="ECO:0007669"/>
    <property type="project" value="UniProtKB-KW"/>
</dbReference>
<dbReference type="HAMAP" id="MF_01808">
    <property type="entry name" value="Recomb_XerC_XerD"/>
    <property type="match status" value="1"/>
</dbReference>
<evidence type="ECO:0000313" key="13">
    <source>
        <dbReference type="EMBL" id="SUZ97442.1"/>
    </source>
</evidence>
<keyword evidence="4" id="KW-0963">Cytoplasm</keyword>
<evidence type="ECO:0000259" key="11">
    <source>
        <dbReference type="PROSITE" id="PS51898"/>
    </source>
</evidence>
<dbReference type="Pfam" id="PF02899">
    <property type="entry name" value="Phage_int_SAM_1"/>
    <property type="match status" value="1"/>
</dbReference>
<name>A0A381S047_9ZZZZ</name>
<dbReference type="InterPro" id="IPR004107">
    <property type="entry name" value="Integrase_SAM-like_N"/>
</dbReference>
<dbReference type="GO" id="GO:0007059">
    <property type="term" value="P:chromosome segregation"/>
    <property type="evidence" value="ECO:0007669"/>
    <property type="project" value="UniProtKB-KW"/>
</dbReference>
<dbReference type="InterPro" id="IPR023009">
    <property type="entry name" value="Tyrosine_recombinase_XerC/XerD"/>
</dbReference>
<dbReference type="PROSITE" id="PS51898">
    <property type="entry name" value="TYR_RECOMBINASE"/>
    <property type="match status" value="1"/>
</dbReference>
<protein>
    <recommendedName>
        <fullName evidence="3">Tyrosine recombinase XerD</fullName>
    </recommendedName>
</protein>
<evidence type="ECO:0000256" key="4">
    <source>
        <dbReference type="ARBA" id="ARBA00022490"/>
    </source>
</evidence>
<dbReference type="PROSITE" id="PS51900">
    <property type="entry name" value="CB"/>
    <property type="match status" value="1"/>
</dbReference>
<dbReference type="InterPro" id="IPR044068">
    <property type="entry name" value="CB"/>
</dbReference>
<dbReference type="InterPro" id="IPR011010">
    <property type="entry name" value="DNA_brk_join_enz"/>
</dbReference>
<keyword evidence="7" id="KW-0229">DNA integration</keyword>
<feature type="domain" description="Core-binding (CB)" evidence="12">
    <location>
        <begin position="9"/>
        <end position="94"/>
    </location>
</feature>
<evidence type="ECO:0000256" key="3">
    <source>
        <dbReference type="ARBA" id="ARBA00015810"/>
    </source>
</evidence>